<dbReference type="InterPro" id="IPR047650">
    <property type="entry name" value="Transpos_IS110"/>
</dbReference>
<dbReference type="Pfam" id="PF02371">
    <property type="entry name" value="Transposase_20"/>
    <property type="match status" value="1"/>
</dbReference>
<dbReference type="GO" id="GO:0003677">
    <property type="term" value="F:DNA binding"/>
    <property type="evidence" value="ECO:0007669"/>
    <property type="project" value="InterPro"/>
</dbReference>
<accession>D0WD91</accession>
<dbReference type="PANTHER" id="PTHR33055:SF3">
    <property type="entry name" value="PUTATIVE TRANSPOSASE FOR IS117-RELATED"/>
    <property type="match status" value="1"/>
</dbReference>
<sequence length="320" mass="36458">MRNAVGLDISKLTFDAFAMVGNAEYSAKFDNNSKGLNQFSDWLKSLGCENLHICMEATGNYYEDVADYFAEYYSVYVVNPLKISKYAESRFKRTKTDKQDAKLIAEYCRSAQESELVKRQKPTDEQYRLSRMTSAYTQIKSECAAMKNRYQVAKDEEAAKAYAEIIKAMNEQIEFLKAKIKEQTEKPKCKQGVRRLETIPGIGRMTAAVLFQYLTSLAFETSNKFAAFAGLSPQQKESGTSVRGKGKLTKFGNRKLRAVLFMPAMVAYRIRAFPDFIKRLEAKNKPKKVIIAALMRKLAVLAYHVHKKGEDYDPSRYKSA</sequence>
<dbReference type="EMBL" id="ACEQ02000045">
    <property type="protein sequence ID" value="EEZ74462.1"/>
    <property type="molecule type" value="Genomic_DNA"/>
</dbReference>
<protein>
    <submittedName>
        <fullName evidence="4">Transposase</fullName>
    </submittedName>
</protein>
<comment type="caution">
    <text evidence="4">The sequence shown here is derived from an EMBL/GenBank/DDBJ whole genome shotgun (WGS) entry which is preliminary data.</text>
</comment>
<dbReference type="PATRIC" id="fig|546265.8.peg.1561"/>
<organism evidence="4 5">
    <name type="scientific">Neisseria lactamica ATCC 23970</name>
    <dbReference type="NCBI Taxonomy" id="546265"/>
    <lineage>
        <taxon>Bacteria</taxon>
        <taxon>Pseudomonadati</taxon>
        <taxon>Pseudomonadota</taxon>
        <taxon>Betaproteobacteria</taxon>
        <taxon>Neisseriales</taxon>
        <taxon>Neisseriaceae</taxon>
        <taxon>Neisseria</taxon>
    </lineage>
</organism>
<keyword evidence="1" id="KW-0175">Coiled coil</keyword>
<proteinExistence type="predicted"/>
<feature type="domain" description="Transposase IS110-like N-terminal" evidence="2">
    <location>
        <begin position="5"/>
        <end position="151"/>
    </location>
</feature>
<feature type="domain" description="Transposase IS116/IS110/IS902 C-terminal" evidence="3">
    <location>
        <begin position="194"/>
        <end position="271"/>
    </location>
</feature>
<evidence type="ECO:0000256" key="1">
    <source>
        <dbReference type="SAM" id="Coils"/>
    </source>
</evidence>
<dbReference type="AlphaFoldDB" id="D0WD91"/>
<dbReference type="InterPro" id="IPR002525">
    <property type="entry name" value="Transp_IS110-like_N"/>
</dbReference>
<name>D0WD91_NEILA</name>
<dbReference type="InterPro" id="IPR003346">
    <property type="entry name" value="Transposase_20"/>
</dbReference>
<gene>
    <name evidence="4" type="ORF">NEILACOT_05526</name>
</gene>
<evidence type="ECO:0000259" key="2">
    <source>
        <dbReference type="Pfam" id="PF01548"/>
    </source>
</evidence>
<dbReference type="GO" id="GO:0004803">
    <property type="term" value="F:transposase activity"/>
    <property type="evidence" value="ECO:0007669"/>
    <property type="project" value="InterPro"/>
</dbReference>
<dbReference type="PANTHER" id="PTHR33055">
    <property type="entry name" value="TRANSPOSASE FOR INSERTION SEQUENCE ELEMENT IS1111A"/>
    <property type="match status" value="1"/>
</dbReference>
<dbReference type="Proteomes" id="UP000003843">
    <property type="component" value="Unassembled WGS sequence"/>
</dbReference>
<dbReference type="GO" id="GO:0006313">
    <property type="term" value="P:DNA transposition"/>
    <property type="evidence" value="ECO:0007669"/>
    <property type="project" value="InterPro"/>
</dbReference>
<evidence type="ECO:0000313" key="4">
    <source>
        <dbReference type="EMBL" id="EEZ74462.1"/>
    </source>
</evidence>
<evidence type="ECO:0000259" key="3">
    <source>
        <dbReference type="Pfam" id="PF02371"/>
    </source>
</evidence>
<reference evidence="4 5" key="1">
    <citation type="submission" date="2009-10" db="EMBL/GenBank/DDBJ databases">
        <authorList>
            <person name="Weinstock G."/>
            <person name="Sodergren E."/>
            <person name="Clifton S."/>
            <person name="Fulton L."/>
            <person name="Fulton B."/>
            <person name="Courtney L."/>
            <person name="Fronick C."/>
            <person name="Harrison M."/>
            <person name="Strong C."/>
            <person name="Farmer C."/>
            <person name="Delahaunty K."/>
            <person name="Markovic C."/>
            <person name="Hall O."/>
            <person name="Minx P."/>
            <person name="Tomlinson C."/>
            <person name="Mitreva M."/>
            <person name="Nelson J."/>
            <person name="Hou S."/>
            <person name="Wollam A."/>
            <person name="Pepin K.H."/>
            <person name="Johnson M."/>
            <person name="Bhonagiri V."/>
            <person name="Nash W.E."/>
            <person name="Warren W."/>
            <person name="Chinwalla A."/>
            <person name="Mardis E.R."/>
            <person name="Wilson R.K."/>
        </authorList>
    </citation>
    <scope>NUCLEOTIDE SEQUENCE [LARGE SCALE GENOMIC DNA]</scope>
    <source>
        <strain evidence="4 5">ATCC 23970</strain>
    </source>
</reference>
<dbReference type="Pfam" id="PF01548">
    <property type="entry name" value="DEDD_Tnp_IS110"/>
    <property type="match status" value="1"/>
</dbReference>
<feature type="coiled-coil region" evidence="1">
    <location>
        <begin position="136"/>
        <end position="186"/>
    </location>
</feature>
<evidence type="ECO:0000313" key="5">
    <source>
        <dbReference type="Proteomes" id="UP000003843"/>
    </source>
</evidence>
<dbReference type="RefSeq" id="WP_003711255.1">
    <property type="nucleotide sequence ID" value="NZ_KN046803.1"/>
</dbReference>